<dbReference type="GO" id="GO:0003677">
    <property type="term" value="F:DNA binding"/>
    <property type="evidence" value="ECO:0007669"/>
    <property type="project" value="UniProtKB-KW"/>
</dbReference>
<protein>
    <submittedName>
        <fullName evidence="2">DNA-binding transcriptional ArsR family regulator</fullName>
    </submittedName>
</protein>
<dbReference type="Gene3D" id="1.10.10.10">
    <property type="entry name" value="Winged helix-like DNA-binding domain superfamily/Winged helix DNA-binding domain"/>
    <property type="match status" value="1"/>
</dbReference>
<evidence type="ECO:0000313" key="3">
    <source>
        <dbReference type="Proteomes" id="UP000592181"/>
    </source>
</evidence>
<evidence type="ECO:0000259" key="1">
    <source>
        <dbReference type="SMART" id="SM00418"/>
    </source>
</evidence>
<dbReference type="EMBL" id="JACBZX010000001">
    <property type="protein sequence ID" value="NYG37230.1"/>
    <property type="molecule type" value="Genomic_DNA"/>
</dbReference>
<accession>A0A852X723</accession>
<comment type="caution">
    <text evidence="2">The sequence shown here is derived from an EMBL/GenBank/DDBJ whole genome shotgun (WGS) entry which is preliminary data.</text>
</comment>
<feature type="domain" description="HTH arsR-type" evidence="1">
    <location>
        <begin position="10"/>
        <end position="92"/>
    </location>
</feature>
<keyword evidence="2" id="KW-0238">DNA-binding</keyword>
<gene>
    <name evidence="2" type="ORF">BJY28_001699</name>
</gene>
<sequence length="193" mass="20865">MSRPGPPSDESWRLLSHPMRSRIVAHLRVSGSSSASALARALVTTSGVTSYHLRALERAGLVTDTGTGDGRTRVWAMSEDEAVTDDLTVTHLDPEEAADDLYLDHDLVDHAAQRAHAWVDGAAGWPQVWQEGCGLTDHLVLVDDEQLVALTAELEAVLSRYRRIGAGTPGARRVAAYTLLTPLDPLTRVRPTG</sequence>
<proteinExistence type="predicted"/>
<dbReference type="Pfam" id="PF12840">
    <property type="entry name" value="HTH_20"/>
    <property type="match status" value="1"/>
</dbReference>
<organism evidence="2 3">
    <name type="scientific">Janibacter alkaliphilus</name>
    <dbReference type="NCBI Taxonomy" id="1069963"/>
    <lineage>
        <taxon>Bacteria</taxon>
        <taxon>Bacillati</taxon>
        <taxon>Actinomycetota</taxon>
        <taxon>Actinomycetes</taxon>
        <taxon>Micrococcales</taxon>
        <taxon>Intrasporangiaceae</taxon>
        <taxon>Janibacter</taxon>
    </lineage>
</organism>
<dbReference type="InterPro" id="IPR036388">
    <property type="entry name" value="WH-like_DNA-bd_sf"/>
</dbReference>
<dbReference type="SMART" id="SM00418">
    <property type="entry name" value="HTH_ARSR"/>
    <property type="match status" value="1"/>
</dbReference>
<dbReference type="AlphaFoldDB" id="A0A852X723"/>
<keyword evidence="3" id="KW-1185">Reference proteome</keyword>
<dbReference type="RefSeq" id="WP_179462633.1">
    <property type="nucleotide sequence ID" value="NZ_JACBZX010000001.1"/>
</dbReference>
<name>A0A852X723_9MICO</name>
<dbReference type="GO" id="GO:0003700">
    <property type="term" value="F:DNA-binding transcription factor activity"/>
    <property type="evidence" value="ECO:0007669"/>
    <property type="project" value="InterPro"/>
</dbReference>
<dbReference type="SUPFAM" id="SSF46785">
    <property type="entry name" value="Winged helix' DNA-binding domain"/>
    <property type="match status" value="1"/>
</dbReference>
<dbReference type="InterPro" id="IPR001845">
    <property type="entry name" value="HTH_ArsR_DNA-bd_dom"/>
</dbReference>
<dbReference type="InterPro" id="IPR036390">
    <property type="entry name" value="WH_DNA-bd_sf"/>
</dbReference>
<dbReference type="Proteomes" id="UP000592181">
    <property type="component" value="Unassembled WGS sequence"/>
</dbReference>
<evidence type="ECO:0000313" key="2">
    <source>
        <dbReference type="EMBL" id="NYG37230.1"/>
    </source>
</evidence>
<reference evidence="2 3" key="1">
    <citation type="submission" date="2020-07" db="EMBL/GenBank/DDBJ databases">
        <title>Sequencing the genomes of 1000 actinobacteria strains.</title>
        <authorList>
            <person name="Klenk H.-P."/>
        </authorList>
    </citation>
    <scope>NUCLEOTIDE SEQUENCE [LARGE SCALE GENOMIC DNA]</scope>
    <source>
        <strain evidence="2 3">DSM 24723</strain>
    </source>
</reference>